<organism evidence="1 2">
    <name type="scientific">Catellatospora aurea</name>
    <dbReference type="NCBI Taxonomy" id="1337874"/>
    <lineage>
        <taxon>Bacteria</taxon>
        <taxon>Bacillati</taxon>
        <taxon>Actinomycetota</taxon>
        <taxon>Actinomycetes</taxon>
        <taxon>Micromonosporales</taxon>
        <taxon>Micromonosporaceae</taxon>
        <taxon>Catellatospora</taxon>
    </lineage>
</organism>
<evidence type="ECO:0000313" key="1">
    <source>
        <dbReference type="EMBL" id="MFC7247217.1"/>
    </source>
</evidence>
<dbReference type="RefSeq" id="WP_376809972.1">
    <property type="nucleotide sequence ID" value="NZ_JBHTAC010000052.1"/>
</dbReference>
<keyword evidence="2" id="KW-1185">Reference proteome</keyword>
<gene>
    <name evidence="1" type="ORF">ACFQO7_32495</name>
</gene>
<proteinExistence type="predicted"/>
<accession>A0ABW2H4M3</accession>
<evidence type="ECO:0000313" key="2">
    <source>
        <dbReference type="Proteomes" id="UP001596392"/>
    </source>
</evidence>
<comment type="caution">
    <text evidence="1">The sequence shown here is derived from an EMBL/GenBank/DDBJ whole genome shotgun (WGS) entry which is preliminary data.</text>
</comment>
<dbReference type="EMBL" id="JBHTAC010000052">
    <property type="protein sequence ID" value="MFC7247217.1"/>
    <property type="molecule type" value="Genomic_DNA"/>
</dbReference>
<protein>
    <submittedName>
        <fullName evidence="1">Uncharacterized protein</fullName>
    </submittedName>
</protein>
<reference evidence="2" key="1">
    <citation type="journal article" date="2019" name="Int. J. Syst. Evol. Microbiol.">
        <title>The Global Catalogue of Microorganisms (GCM) 10K type strain sequencing project: providing services to taxonomists for standard genome sequencing and annotation.</title>
        <authorList>
            <consortium name="The Broad Institute Genomics Platform"/>
            <consortium name="The Broad Institute Genome Sequencing Center for Infectious Disease"/>
            <person name="Wu L."/>
            <person name="Ma J."/>
        </authorList>
    </citation>
    <scope>NUCLEOTIDE SEQUENCE [LARGE SCALE GENOMIC DNA]</scope>
    <source>
        <strain evidence="2">CGMCC 1.9106</strain>
    </source>
</reference>
<sequence length="279" mass="30161">MGQALVRLESSQVAAAARATRAWFENGWRSLGGELRDWLSADPASRRELAGTFPRGATVELFTAEPDGRWPAQDELAPQVWQDFLDKLCLAEGGALGAAANVRPGGAEGSQVRPGAYFETDQYFEMARYLVDAGGSGYVTLACKNVAGCLLTSRERQTALADTVLAAVQLVDPCYAEVSLKVDPTASALEAATGRLVSRALQESRRYLAGYSWITVVPREIAQRLGGAAAATRSDLFPEVSELRSGALWLRTTQWLDQYETADATSLAEFFGPVLPPRR</sequence>
<dbReference type="Proteomes" id="UP001596392">
    <property type="component" value="Unassembled WGS sequence"/>
</dbReference>
<name>A0ABW2H4M3_9ACTN</name>